<name>A0A0E0KPK6_ORYPU</name>
<dbReference type="Gramene" id="OPUNC04G07870.1">
    <property type="protein sequence ID" value="OPUNC04G07870.1"/>
    <property type="gene ID" value="OPUNC04G07870"/>
</dbReference>
<reference evidence="1" key="2">
    <citation type="submission" date="2018-05" db="EMBL/GenBank/DDBJ databases">
        <title>OpunRS2 (Oryza punctata Reference Sequence Version 2).</title>
        <authorList>
            <person name="Zhang J."/>
            <person name="Kudrna D."/>
            <person name="Lee S."/>
            <person name="Talag J."/>
            <person name="Welchert J."/>
            <person name="Wing R.A."/>
        </authorList>
    </citation>
    <scope>NUCLEOTIDE SEQUENCE [LARGE SCALE GENOMIC DNA]</scope>
</reference>
<keyword evidence="2" id="KW-1185">Reference proteome</keyword>
<dbReference type="EnsemblPlants" id="OPUNC04G07870.1">
    <property type="protein sequence ID" value="OPUNC04G07870.1"/>
    <property type="gene ID" value="OPUNC04G07870"/>
</dbReference>
<accession>A0A0E0KPK6</accession>
<dbReference type="Proteomes" id="UP000026962">
    <property type="component" value="Chromosome 4"/>
</dbReference>
<protein>
    <submittedName>
        <fullName evidence="1">Uncharacterized protein</fullName>
    </submittedName>
</protein>
<dbReference type="AlphaFoldDB" id="A0A0E0KPK6"/>
<evidence type="ECO:0000313" key="2">
    <source>
        <dbReference type="Proteomes" id="UP000026962"/>
    </source>
</evidence>
<organism evidence="1">
    <name type="scientific">Oryza punctata</name>
    <name type="common">Red rice</name>
    <dbReference type="NCBI Taxonomy" id="4537"/>
    <lineage>
        <taxon>Eukaryota</taxon>
        <taxon>Viridiplantae</taxon>
        <taxon>Streptophyta</taxon>
        <taxon>Embryophyta</taxon>
        <taxon>Tracheophyta</taxon>
        <taxon>Spermatophyta</taxon>
        <taxon>Magnoliopsida</taxon>
        <taxon>Liliopsida</taxon>
        <taxon>Poales</taxon>
        <taxon>Poaceae</taxon>
        <taxon>BOP clade</taxon>
        <taxon>Oryzoideae</taxon>
        <taxon>Oryzeae</taxon>
        <taxon>Oryzinae</taxon>
        <taxon>Oryza</taxon>
    </lineage>
</organism>
<sequence>MSALQWLFVNDIDVGVPGSSRCPTEVAAARMMTTSAAQHAAQRAPAHIGVLVVANFRPMWSQMRFVTANFRPMWSQMRFVTYVVRVFKALWQM</sequence>
<dbReference type="HOGENOM" id="CLU_2403455_0_0_1"/>
<proteinExistence type="predicted"/>
<evidence type="ECO:0000313" key="1">
    <source>
        <dbReference type="EnsemblPlants" id="OPUNC04G07870.1"/>
    </source>
</evidence>
<reference evidence="1" key="1">
    <citation type="submission" date="2015-04" db="UniProtKB">
        <authorList>
            <consortium name="EnsemblPlants"/>
        </authorList>
    </citation>
    <scope>IDENTIFICATION</scope>
</reference>